<protein>
    <submittedName>
        <fullName evidence="1">Uncharacterized protein</fullName>
    </submittedName>
</protein>
<comment type="caution">
    <text evidence="1">The sequence shown here is derived from an EMBL/GenBank/DDBJ whole genome shotgun (WGS) entry which is preliminary data.</text>
</comment>
<dbReference type="AlphaFoldDB" id="A0A7J6VGQ1"/>
<feature type="non-terminal residue" evidence="1">
    <location>
        <position position="91"/>
    </location>
</feature>
<dbReference type="Proteomes" id="UP000554482">
    <property type="component" value="Unassembled WGS sequence"/>
</dbReference>
<organism evidence="1 2">
    <name type="scientific">Thalictrum thalictroides</name>
    <name type="common">Rue-anemone</name>
    <name type="synonym">Anemone thalictroides</name>
    <dbReference type="NCBI Taxonomy" id="46969"/>
    <lineage>
        <taxon>Eukaryota</taxon>
        <taxon>Viridiplantae</taxon>
        <taxon>Streptophyta</taxon>
        <taxon>Embryophyta</taxon>
        <taxon>Tracheophyta</taxon>
        <taxon>Spermatophyta</taxon>
        <taxon>Magnoliopsida</taxon>
        <taxon>Ranunculales</taxon>
        <taxon>Ranunculaceae</taxon>
        <taxon>Thalictroideae</taxon>
        <taxon>Thalictrum</taxon>
    </lineage>
</organism>
<proteinExistence type="predicted"/>
<name>A0A7J6VGQ1_THATH</name>
<accession>A0A7J6VGQ1</accession>
<dbReference type="EMBL" id="JABWDY010032955">
    <property type="protein sequence ID" value="KAF5183788.1"/>
    <property type="molecule type" value="Genomic_DNA"/>
</dbReference>
<evidence type="ECO:0000313" key="1">
    <source>
        <dbReference type="EMBL" id="KAF5183788.1"/>
    </source>
</evidence>
<sequence length="91" mass="10705">MRKCFRILRRKGDGWQVMEVEGGMSKDRANQSAVKASLEETNKKGVGEGVESGEVWSKEQSEVKVWIFPLCRTRKVWEERWKVLTRWISMM</sequence>
<reference evidence="1 2" key="1">
    <citation type="submission" date="2020-06" db="EMBL/GenBank/DDBJ databases">
        <title>Transcriptomic and genomic resources for Thalictrum thalictroides and T. hernandezii: Facilitating candidate gene discovery in an emerging model plant lineage.</title>
        <authorList>
            <person name="Arias T."/>
            <person name="Riano-Pachon D.M."/>
            <person name="Di Stilio V.S."/>
        </authorList>
    </citation>
    <scope>NUCLEOTIDE SEQUENCE [LARGE SCALE GENOMIC DNA]</scope>
    <source>
        <strain evidence="2">cv. WT478/WT964</strain>
        <tissue evidence="1">Leaves</tissue>
    </source>
</reference>
<evidence type="ECO:0000313" key="2">
    <source>
        <dbReference type="Proteomes" id="UP000554482"/>
    </source>
</evidence>
<gene>
    <name evidence="1" type="ORF">FRX31_026625</name>
</gene>
<keyword evidence="2" id="KW-1185">Reference proteome</keyword>